<evidence type="ECO:0000313" key="4">
    <source>
        <dbReference type="Proteomes" id="UP000295294"/>
    </source>
</evidence>
<proteinExistence type="predicted"/>
<evidence type="ECO:0000259" key="2">
    <source>
        <dbReference type="Pfam" id="PF02698"/>
    </source>
</evidence>
<keyword evidence="1" id="KW-1133">Transmembrane helix</keyword>
<dbReference type="Pfam" id="PF02698">
    <property type="entry name" value="DUF218"/>
    <property type="match status" value="1"/>
</dbReference>
<evidence type="ECO:0000313" key="3">
    <source>
        <dbReference type="EMBL" id="QBY51750.1"/>
    </source>
</evidence>
<evidence type="ECO:0000256" key="1">
    <source>
        <dbReference type="SAM" id="Phobius"/>
    </source>
</evidence>
<dbReference type="AlphaFoldDB" id="A0A4P7L7Z0"/>
<gene>
    <name evidence="3" type="ORF">E0W60_10885</name>
</gene>
<dbReference type="KEGG" id="cox:E0W60_10885"/>
<name>A0A4P7L7Z0_9BURK</name>
<dbReference type="InterPro" id="IPR051599">
    <property type="entry name" value="Cell_Envelope_Assoc"/>
</dbReference>
<dbReference type="OrthoDB" id="9782395at2"/>
<dbReference type="Gene3D" id="3.40.50.620">
    <property type="entry name" value="HUPs"/>
    <property type="match status" value="1"/>
</dbReference>
<feature type="transmembrane region" description="Helical" evidence="1">
    <location>
        <begin position="72"/>
        <end position="91"/>
    </location>
</feature>
<dbReference type="InterPro" id="IPR003848">
    <property type="entry name" value="DUF218"/>
</dbReference>
<keyword evidence="1" id="KW-0812">Transmembrane</keyword>
<dbReference type="InterPro" id="IPR014729">
    <property type="entry name" value="Rossmann-like_a/b/a_fold"/>
</dbReference>
<accession>A0A4P7L7Z0</accession>
<dbReference type="PANTHER" id="PTHR30336">
    <property type="entry name" value="INNER MEMBRANE PROTEIN, PROBABLE PERMEASE"/>
    <property type="match status" value="1"/>
</dbReference>
<dbReference type="RefSeq" id="WP_135704052.1">
    <property type="nucleotide sequence ID" value="NZ_CP038635.1"/>
</dbReference>
<dbReference type="GO" id="GO:0000270">
    <property type="term" value="P:peptidoglycan metabolic process"/>
    <property type="evidence" value="ECO:0007669"/>
    <property type="project" value="TreeGrafter"/>
</dbReference>
<feature type="transmembrane region" description="Helical" evidence="1">
    <location>
        <begin position="35"/>
        <end position="51"/>
    </location>
</feature>
<feature type="domain" description="DUF218" evidence="2">
    <location>
        <begin position="107"/>
        <end position="251"/>
    </location>
</feature>
<dbReference type="CDD" id="cd06259">
    <property type="entry name" value="YdcF-like"/>
    <property type="match status" value="1"/>
</dbReference>
<dbReference type="GO" id="GO:0005886">
    <property type="term" value="C:plasma membrane"/>
    <property type="evidence" value="ECO:0007669"/>
    <property type="project" value="TreeGrafter"/>
</dbReference>
<keyword evidence="1" id="KW-0472">Membrane</keyword>
<dbReference type="GO" id="GO:0043164">
    <property type="term" value="P:Gram-negative-bacterium-type cell wall biogenesis"/>
    <property type="evidence" value="ECO:0007669"/>
    <property type="project" value="TreeGrafter"/>
</dbReference>
<reference evidence="3 4" key="1">
    <citation type="submission" date="2019-03" db="EMBL/GenBank/DDBJ databases">
        <title>Efficiently degradation of phenoxyalkanoic acid herbicides by Cupriavidus oxalaticus strain X32.</title>
        <authorList>
            <person name="Sheng X."/>
        </authorList>
    </citation>
    <scope>NUCLEOTIDE SEQUENCE [LARGE SCALE GENOMIC DNA]</scope>
    <source>
        <strain evidence="3 4">X32</strain>
    </source>
</reference>
<protein>
    <submittedName>
        <fullName evidence="3">YdcF family protein</fullName>
    </submittedName>
</protein>
<dbReference type="Proteomes" id="UP000295294">
    <property type="component" value="Chromosome 2"/>
</dbReference>
<dbReference type="PANTHER" id="PTHR30336:SF4">
    <property type="entry name" value="ENVELOPE BIOGENESIS FACTOR ELYC"/>
    <property type="match status" value="1"/>
</dbReference>
<sequence>MNADALWRRIGLALAGALLLGDAIALMLTGLINFGVTLPGAIGAACLALAWRWDAVAQWRAASARRRWIWRAGWTAFAVWLATVAVFFHFIHRSIAESAEKATAARTIVILGSGTPHCAASPTLVARLDAGMALARQWPAAWVVVSGGRDFLRQCREADIMADYLIAHGLTADRLIRENRSTSTEENLRFSRRLLEQRGLIAAEPLVLVTSDFHLMRAERIARKAGFGSVVGVAAPTPLYLRYNAWLREYFAFISGWVLGEI</sequence>
<organism evidence="3 4">
    <name type="scientific">Cupriavidus oxalaticus</name>
    <dbReference type="NCBI Taxonomy" id="96344"/>
    <lineage>
        <taxon>Bacteria</taxon>
        <taxon>Pseudomonadati</taxon>
        <taxon>Pseudomonadota</taxon>
        <taxon>Betaproteobacteria</taxon>
        <taxon>Burkholderiales</taxon>
        <taxon>Burkholderiaceae</taxon>
        <taxon>Cupriavidus</taxon>
    </lineage>
</organism>
<dbReference type="EMBL" id="CP038635">
    <property type="protein sequence ID" value="QBY51750.1"/>
    <property type="molecule type" value="Genomic_DNA"/>
</dbReference>